<evidence type="ECO:0000259" key="7">
    <source>
        <dbReference type="Pfam" id="PF24621"/>
    </source>
</evidence>
<dbReference type="GO" id="GO:0003856">
    <property type="term" value="F:3-dehydroquinate synthase activity"/>
    <property type="evidence" value="ECO:0007669"/>
    <property type="project" value="UniProtKB-EC"/>
</dbReference>
<protein>
    <submittedName>
        <fullName evidence="8">3-dehydroquinate synthase</fullName>
        <ecNumber evidence="8">4.2.3.4</ecNumber>
    </submittedName>
</protein>
<keyword evidence="5 8" id="KW-0456">Lyase</keyword>
<sequence length="396" mass="43345">MTRLAPLHQEIQVNFRYGVYFTEDVLAPHNPLLAGIMAGGGLEPSRKVLVVVDDGLHKHHPRLLEEIAAYVGHYAGQFRLAGPPLLVPGGEQVKNETFPVSQVRRAIHAYGLCRHSYVVAFGGGAVIDMTGYAAATAHRGVRLVRLPTTVMAQADASIGVKNSINAFGKKNFVGTFAPPCAVINDVHFLTTLPQRDWISGVAEAVKVALIKDEAFFAFLEENALNLVNRRLDLMSKTIHRSAKLHLHHISTGGDPFEMGSSRPLDFGHWSAHKLEQLTQFSLRHGEAVAIGIALDVTYSCLAGDLPQAEWDRVITLLEQLGLPIYVPELDEEALLEGLQEFREHLGGRLTVMLLETIGRGREVHALDPELVRTAAGLLRERALGHHLVIGARRSTG</sequence>
<dbReference type="Gene3D" id="3.40.50.1970">
    <property type="match status" value="1"/>
</dbReference>
<reference evidence="8" key="1">
    <citation type="journal article" date="2020" name="mSystems">
        <title>Genome- and Community-Level Interaction Insights into Carbon Utilization and Element Cycling Functions of Hydrothermarchaeota in Hydrothermal Sediment.</title>
        <authorList>
            <person name="Zhou Z."/>
            <person name="Liu Y."/>
            <person name="Xu W."/>
            <person name="Pan J."/>
            <person name="Luo Z.H."/>
            <person name="Li M."/>
        </authorList>
    </citation>
    <scope>NUCLEOTIDE SEQUENCE [LARGE SCALE GENOMIC DNA]</scope>
    <source>
        <strain evidence="8">SpSt-767</strain>
    </source>
</reference>
<dbReference type="AlphaFoldDB" id="A0A7V6A5J9"/>
<feature type="domain" description="3-dehydroquinate synthase N-terminal" evidence="6">
    <location>
        <begin position="86"/>
        <end position="197"/>
    </location>
</feature>
<evidence type="ECO:0000256" key="4">
    <source>
        <dbReference type="ARBA" id="ARBA00023141"/>
    </source>
</evidence>
<keyword evidence="2" id="KW-0028">Amino-acid biosynthesis</keyword>
<dbReference type="GO" id="GO:0008652">
    <property type="term" value="P:amino acid biosynthetic process"/>
    <property type="evidence" value="ECO:0007669"/>
    <property type="project" value="UniProtKB-KW"/>
</dbReference>
<evidence type="ECO:0000256" key="3">
    <source>
        <dbReference type="ARBA" id="ARBA00023027"/>
    </source>
</evidence>
<feature type="domain" description="3-dehydroquinate synthase C-terminal" evidence="7">
    <location>
        <begin position="200"/>
        <end position="339"/>
    </location>
</feature>
<comment type="cofactor">
    <cofactor evidence="1">
        <name>NAD(+)</name>
        <dbReference type="ChEBI" id="CHEBI:57540"/>
    </cofactor>
</comment>
<dbReference type="Gene3D" id="1.20.1090.10">
    <property type="entry name" value="Dehydroquinate synthase-like - alpha domain"/>
    <property type="match status" value="1"/>
</dbReference>
<dbReference type="EMBL" id="DTGR01000188">
    <property type="protein sequence ID" value="HHS30438.1"/>
    <property type="molecule type" value="Genomic_DNA"/>
</dbReference>
<dbReference type="InterPro" id="IPR056179">
    <property type="entry name" value="DHQS_C"/>
</dbReference>
<dbReference type="InterPro" id="IPR050071">
    <property type="entry name" value="Dehydroquinate_synthase"/>
</dbReference>
<evidence type="ECO:0000259" key="6">
    <source>
        <dbReference type="Pfam" id="PF01761"/>
    </source>
</evidence>
<dbReference type="GO" id="GO:0009073">
    <property type="term" value="P:aromatic amino acid family biosynthetic process"/>
    <property type="evidence" value="ECO:0007669"/>
    <property type="project" value="UniProtKB-KW"/>
</dbReference>
<gene>
    <name evidence="8" type="ORF">ENV52_12145</name>
</gene>
<comment type="caution">
    <text evidence="8">The sequence shown here is derived from an EMBL/GenBank/DDBJ whole genome shotgun (WGS) entry which is preliminary data.</text>
</comment>
<dbReference type="Pfam" id="PF24621">
    <property type="entry name" value="DHQS_C"/>
    <property type="match status" value="1"/>
</dbReference>
<keyword evidence="4" id="KW-0057">Aromatic amino acid biosynthesis</keyword>
<evidence type="ECO:0000256" key="2">
    <source>
        <dbReference type="ARBA" id="ARBA00022605"/>
    </source>
</evidence>
<accession>A0A7V6A5J9</accession>
<dbReference type="NCBIfam" id="NF004852">
    <property type="entry name" value="PRK06203.1"/>
    <property type="match status" value="1"/>
</dbReference>
<dbReference type="Pfam" id="PF01761">
    <property type="entry name" value="DHQ_synthase"/>
    <property type="match status" value="1"/>
</dbReference>
<dbReference type="InterPro" id="IPR030960">
    <property type="entry name" value="DHQS/DOIS_N"/>
</dbReference>
<name>A0A7V6A5J9_9BACT</name>
<evidence type="ECO:0000256" key="1">
    <source>
        <dbReference type="ARBA" id="ARBA00001911"/>
    </source>
</evidence>
<dbReference type="EC" id="4.2.3.4" evidence="8"/>
<dbReference type="PANTHER" id="PTHR43622">
    <property type="entry name" value="3-DEHYDROQUINATE SYNTHASE"/>
    <property type="match status" value="1"/>
</dbReference>
<dbReference type="SUPFAM" id="SSF56796">
    <property type="entry name" value="Dehydroquinate synthase-like"/>
    <property type="match status" value="1"/>
</dbReference>
<proteinExistence type="predicted"/>
<dbReference type="PANTHER" id="PTHR43622:SF7">
    <property type="entry name" value="3-DEHYDROQUINATE SYNTHASE, CHLOROPLASTIC"/>
    <property type="match status" value="1"/>
</dbReference>
<evidence type="ECO:0000256" key="5">
    <source>
        <dbReference type="ARBA" id="ARBA00023239"/>
    </source>
</evidence>
<evidence type="ECO:0000313" key="8">
    <source>
        <dbReference type="EMBL" id="HHS30438.1"/>
    </source>
</evidence>
<organism evidence="8">
    <name type="scientific">Desulfobacca acetoxidans</name>
    <dbReference type="NCBI Taxonomy" id="60893"/>
    <lineage>
        <taxon>Bacteria</taxon>
        <taxon>Pseudomonadati</taxon>
        <taxon>Thermodesulfobacteriota</taxon>
        <taxon>Desulfobaccia</taxon>
        <taxon>Desulfobaccales</taxon>
        <taxon>Desulfobaccaceae</taxon>
        <taxon>Desulfobacca</taxon>
    </lineage>
</organism>
<dbReference type="CDD" id="cd08198">
    <property type="entry name" value="DHQS-like"/>
    <property type="match status" value="1"/>
</dbReference>
<keyword evidence="3" id="KW-0520">NAD</keyword>